<comment type="subcellular location">
    <subcellularLocation>
        <location evidence="1">Cell inner membrane</location>
        <topology evidence="1">Multi-pass membrane protein</topology>
    </subcellularLocation>
    <subcellularLocation>
        <location evidence="8">Cell membrane</location>
        <topology evidence="8">Multi-pass membrane protein</topology>
    </subcellularLocation>
</comment>
<feature type="region of interest" description="Disordered" evidence="9">
    <location>
        <begin position="43"/>
        <end position="104"/>
    </location>
</feature>
<reference evidence="11 12" key="1">
    <citation type="submission" date="2019-09" db="EMBL/GenBank/DDBJ databases">
        <title>Segnochrobactrum spirostomi gen. nov., sp. nov., isolated from the ciliate Spirostomum cf. yagiui and description of a novel family, Segnochrobactraceae fam. nov. within the order Rhizobiales of the class Alphaproteobacteria.</title>
        <authorList>
            <person name="Akter S."/>
            <person name="Shazib S.U.A."/>
            <person name="Shin M.K."/>
        </authorList>
    </citation>
    <scope>NUCLEOTIDE SEQUENCE [LARGE SCALE GENOMIC DNA]</scope>
    <source>
        <strain evidence="11 12">Sp-1</strain>
    </source>
</reference>
<keyword evidence="4" id="KW-0997">Cell inner membrane</keyword>
<dbReference type="CDD" id="cd06261">
    <property type="entry name" value="TM_PBP2"/>
    <property type="match status" value="1"/>
</dbReference>
<dbReference type="Pfam" id="PF00528">
    <property type="entry name" value="BPD_transp_1"/>
    <property type="match status" value="1"/>
</dbReference>
<proteinExistence type="inferred from homology"/>
<keyword evidence="3" id="KW-1003">Cell membrane</keyword>
<dbReference type="GO" id="GO:0055085">
    <property type="term" value="P:transmembrane transport"/>
    <property type="evidence" value="ECO:0007669"/>
    <property type="project" value="InterPro"/>
</dbReference>
<dbReference type="InterPro" id="IPR000515">
    <property type="entry name" value="MetI-like"/>
</dbReference>
<feature type="transmembrane region" description="Helical" evidence="8">
    <location>
        <begin position="133"/>
        <end position="156"/>
    </location>
</feature>
<keyword evidence="2 8" id="KW-0813">Transport</keyword>
<organism evidence="11 12">
    <name type="scientific">Segnochrobactrum spirostomi</name>
    <dbReference type="NCBI Taxonomy" id="2608987"/>
    <lineage>
        <taxon>Bacteria</taxon>
        <taxon>Pseudomonadati</taxon>
        <taxon>Pseudomonadota</taxon>
        <taxon>Alphaproteobacteria</taxon>
        <taxon>Hyphomicrobiales</taxon>
        <taxon>Segnochrobactraceae</taxon>
        <taxon>Segnochrobactrum</taxon>
    </lineage>
</organism>
<evidence type="ECO:0000256" key="5">
    <source>
        <dbReference type="ARBA" id="ARBA00022692"/>
    </source>
</evidence>
<feature type="transmembrane region" description="Helical" evidence="8">
    <location>
        <begin position="358"/>
        <end position="382"/>
    </location>
</feature>
<evidence type="ECO:0000256" key="6">
    <source>
        <dbReference type="ARBA" id="ARBA00022989"/>
    </source>
</evidence>
<evidence type="ECO:0000259" key="10">
    <source>
        <dbReference type="PROSITE" id="PS50928"/>
    </source>
</evidence>
<gene>
    <name evidence="11" type="ORF">F0357_07810</name>
</gene>
<dbReference type="PROSITE" id="PS50928">
    <property type="entry name" value="ABC_TM1"/>
    <property type="match status" value="1"/>
</dbReference>
<keyword evidence="7 8" id="KW-0472">Membrane</keyword>
<dbReference type="Proteomes" id="UP000332515">
    <property type="component" value="Unassembled WGS sequence"/>
</dbReference>
<feature type="transmembrane region" description="Helical" evidence="8">
    <location>
        <begin position="254"/>
        <end position="275"/>
    </location>
</feature>
<dbReference type="EMBL" id="VWNA01000001">
    <property type="protein sequence ID" value="MQT12565.1"/>
    <property type="molecule type" value="Genomic_DNA"/>
</dbReference>
<evidence type="ECO:0000256" key="4">
    <source>
        <dbReference type="ARBA" id="ARBA00022519"/>
    </source>
</evidence>
<evidence type="ECO:0000256" key="9">
    <source>
        <dbReference type="SAM" id="MobiDB-lite"/>
    </source>
</evidence>
<evidence type="ECO:0000256" key="3">
    <source>
        <dbReference type="ARBA" id="ARBA00022475"/>
    </source>
</evidence>
<dbReference type="SUPFAM" id="SSF161098">
    <property type="entry name" value="MetI-like"/>
    <property type="match status" value="1"/>
</dbReference>
<keyword evidence="5 8" id="KW-0812">Transmembrane</keyword>
<evidence type="ECO:0000256" key="2">
    <source>
        <dbReference type="ARBA" id="ARBA00022448"/>
    </source>
</evidence>
<name>A0A6A7Y1D2_9HYPH</name>
<protein>
    <submittedName>
        <fullName evidence="11">ABC transporter permease subunit</fullName>
    </submittedName>
</protein>
<dbReference type="AlphaFoldDB" id="A0A6A7Y1D2"/>
<evidence type="ECO:0000256" key="7">
    <source>
        <dbReference type="ARBA" id="ARBA00023136"/>
    </source>
</evidence>
<keyword evidence="12" id="KW-1185">Reference proteome</keyword>
<feature type="domain" description="ABC transmembrane type-1" evidence="10">
    <location>
        <begin position="186"/>
        <end position="379"/>
    </location>
</feature>
<dbReference type="Gene3D" id="1.10.3720.10">
    <property type="entry name" value="MetI-like"/>
    <property type="match status" value="1"/>
</dbReference>
<accession>A0A6A7Y1D2</accession>
<sequence>MVGGGAHLRVEPPAILAACRLAGAEPVFARRLAPHLHLVGRHVRRARRPGRRQPEHLSAHHRRHEPHPARLAVRQPAHAGDGGDPDDRRAGEPRPLPSRRPEGHEMAVMTDAVSLPAAAARARRLPFARWSGVALLWLAAGYVLLPMFAVFLYSVATRWTSNVLPDGYTLDHWLAAFADARFTTVLARSIGLAVAVAVADVLLVAPAVYWQRVRNKAIRPVIETLAAIPFAMPLVVIAFGLLNVTGTFAPALQGTVAIVFAAHVAVAFSFVYWAIDGAMAAARVEALSEAARTCGAGPIAALLRVVLPNIAPGIASGAILAFGVSFNEIALVQVLVGSRFETVQLYLLNMLKSTDADFNILAVMTAINFAVTLILSVAVVYFNRGGATSGAIGGPRAKS</sequence>
<evidence type="ECO:0000313" key="11">
    <source>
        <dbReference type="EMBL" id="MQT12565.1"/>
    </source>
</evidence>
<feature type="transmembrane region" description="Helical" evidence="8">
    <location>
        <begin position="221"/>
        <end position="242"/>
    </location>
</feature>
<dbReference type="InterPro" id="IPR035906">
    <property type="entry name" value="MetI-like_sf"/>
</dbReference>
<evidence type="ECO:0000313" key="12">
    <source>
        <dbReference type="Proteomes" id="UP000332515"/>
    </source>
</evidence>
<feature type="transmembrane region" description="Helical" evidence="8">
    <location>
        <begin position="190"/>
        <end position="209"/>
    </location>
</feature>
<evidence type="ECO:0000256" key="8">
    <source>
        <dbReference type="RuleBase" id="RU363032"/>
    </source>
</evidence>
<comment type="similarity">
    <text evidence="8">Belongs to the binding-protein-dependent transport system permease family.</text>
</comment>
<comment type="caution">
    <text evidence="11">The sequence shown here is derived from an EMBL/GenBank/DDBJ whole genome shotgun (WGS) entry which is preliminary data.</text>
</comment>
<dbReference type="GO" id="GO:0005886">
    <property type="term" value="C:plasma membrane"/>
    <property type="evidence" value="ECO:0007669"/>
    <property type="project" value="UniProtKB-SubCell"/>
</dbReference>
<dbReference type="PANTHER" id="PTHR43357">
    <property type="entry name" value="INNER MEMBRANE ABC TRANSPORTER PERMEASE PROTEIN YDCV"/>
    <property type="match status" value="1"/>
</dbReference>
<evidence type="ECO:0000256" key="1">
    <source>
        <dbReference type="ARBA" id="ARBA00004429"/>
    </source>
</evidence>
<dbReference type="PANTHER" id="PTHR43357:SF4">
    <property type="entry name" value="INNER MEMBRANE ABC TRANSPORTER PERMEASE PROTEIN YDCV"/>
    <property type="match status" value="1"/>
</dbReference>
<keyword evidence="6 8" id="KW-1133">Transmembrane helix</keyword>